<dbReference type="Proteomes" id="UP000282007">
    <property type="component" value="Chromosome"/>
</dbReference>
<evidence type="ECO:0000256" key="1">
    <source>
        <dbReference type="SAM" id="Phobius"/>
    </source>
</evidence>
<reference evidence="3 4" key="1">
    <citation type="journal article" date="2015" name="Stand. Genomic Sci.">
        <title>Genomic Encyclopedia of Bacterial and Archaeal Type Strains, Phase III: the genomes of soil and plant-associated and newly described type strains.</title>
        <authorList>
            <person name="Whitman W.B."/>
            <person name="Woyke T."/>
            <person name="Klenk H.P."/>
            <person name="Zhou Y."/>
            <person name="Lilburn T.G."/>
            <person name="Beck B.J."/>
            <person name="De Vos P."/>
            <person name="Vandamme P."/>
            <person name="Eisen J.A."/>
            <person name="Garrity G."/>
            <person name="Hugenholtz P."/>
            <person name="Kyrpides N.C."/>
        </authorList>
    </citation>
    <scope>NUCLEOTIDE SEQUENCE [LARGE SCALE GENOMIC DNA]</scope>
    <source>
        <strain evidence="3 4">CGMCC 1.10124</strain>
    </source>
</reference>
<feature type="transmembrane region" description="Helical" evidence="1">
    <location>
        <begin position="30"/>
        <end position="48"/>
    </location>
</feature>
<keyword evidence="1" id="KW-0812">Transmembrane</keyword>
<reference evidence="3" key="3">
    <citation type="submission" date="2018-10" db="EMBL/GenBank/DDBJ databases">
        <authorList>
            <person name="Whitman W."/>
            <person name="Huntemann M."/>
            <person name="Clum A."/>
            <person name="Pillay M."/>
            <person name="Palaniappan K."/>
            <person name="Varghese N."/>
            <person name="Mikhailova N."/>
            <person name="Stamatis D."/>
            <person name="Reddy T."/>
            <person name="Daum C."/>
            <person name="Shapiro N."/>
            <person name="Ivanova N."/>
            <person name="Kyrpides N."/>
            <person name="Woyke T."/>
        </authorList>
    </citation>
    <scope>NUCLEOTIDE SEQUENCE</scope>
    <source>
        <strain evidence="3">CGMCC 1.10124</strain>
    </source>
</reference>
<dbReference type="EMBL" id="CP034145">
    <property type="protein sequence ID" value="AZH25217.1"/>
    <property type="molecule type" value="Genomic_DNA"/>
</dbReference>
<dbReference type="AlphaFoldDB" id="A0A3M0CX73"/>
<sequence>MIGPASVVVALLQFGILATLVEAGRQRNVAAAVNALVALAVTLLPWALERAAVFVAGPALPLWLGVAGLLHAIGMLGPYDSVWWWDHVTHFVSAALVAALFHAVVVVGYAGAAPFGAVPAATVLLTFAAGILWELGELIARELGEQFDIEPVLVHYGWIDTLLDLGFDLVGAVLVVLFDLRVFVPLAERVAGPNRRLVLWGVVAVVVGSVLLVLLITALRIER</sequence>
<dbReference type="RefSeq" id="WP_121920628.1">
    <property type="nucleotide sequence ID" value="NZ_CP034145.1"/>
</dbReference>
<evidence type="ECO:0000313" key="4">
    <source>
        <dbReference type="Proteomes" id="UP000277326"/>
    </source>
</evidence>
<dbReference type="OrthoDB" id="308331at2157"/>
<dbReference type="EMBL" id="REFS01000004">
    <property type="protein sequence ID" value="RMB13554.1"/>
    <property type="molecule type" value="Genomic_DNA"/>
</dbReference>
<organism evidence="3 4">
    <name type="scientific">Haloplanus aerogenes</name>
    <dbReference type="NCBI Taxonomy" id="660522"/>
    <lineage>
        <taxon>Archaea</taxon>
        <taxon>Methanobacteriati</taxon>
        <taxon>Methanobacteriota</taxon>
        <taxon>Stenosarchaea group</taxon>
        <taxon>Halobacteria</taxon>
        <taxon>Halobacteriales</taxon>
        <taxon>Haloferacaceae</taxon>
        <taxon>Haloplanus</taxon>
    </lineage>
</organism>
<name>A0A3M0CX73_9EURY</name>
<proteinExistence type="predicted"/>
<keyword evidence="1" id="KW-0472">Membrane</keyword>
<feature type="transmembrane region" description="Helical" evidence="1">
    <location>
        <begin position="6"/>
        <end position="23"/>
    </location>
</feature>
<keyword evidence="1" id="KW-1133">Transmembrane helix</keyword>
<dbReference type="Pfam" id="PF09997">
    <property type="entry name" value="DUF2238"/>
    <property type="match status" value="1"/>
</dbReference>
<feature type="transmembrane region" description="Helical" evidence="1">
    <location>
        <begin position="156"/>
        <end position="178"/>
    </location>
</feature>
<protein>
    <submittedName>
        <fullName evidence="3">Uncharacterized protein</fullName>
    </submittedName>
</protein>
<evidence type="ECO:0000313" key="5">
    <source>
        <dbReference type="Proteomes" id="UP000282007"/>
    </source>
</evidence>
<evidence type="ECO:0000313" key="3">
    <source>
        <dbReference type="EMBL" id="RMB13554.1"/>
    </source>
</evidence>
<accession>A0A3M0CX73</accession>
<dbReference type="Proteomes" id="UP000277326">
    <property type="component" value="Unassembled WGS sequence"/>
</dbReference>
<reference evidence="2 5" key="2">
    <citation type="submission" date="2018-07" db="EMBL/GenBank/DDBJ databases">
        <title>Genome sequences of Haloplanus aerogenes JCM 16430T.</title>
        <authorList>
            <person name="Kim Y.B."/>
            <person name="Roh S.W."/>
        </authorList>
    </citation>
    <scope>NUCLEOTIDE SEQUENCE [LARGE SCALE GENOMIC DNA]</scope>
    <source>
        <strain evidence="2 5">JCM 16430</strain>
    </source>
</reference>
<gene>
    <name evidence="3" type="ORF">ATH50_1993</name>
    <name evidence="2" type="ORF">DU502_07405</name>
</gene>
<dbReference type="KEGG" id="haer:DU502_07405"/>
<feature type="transmembrane region" description="Helical" evidence="1">
    <location>
        <begin position="198"/>
        <end position="219"/>
    </location>
</feature>
<feature type="transmembrane region" description="Helical" evidence="1">
    <location>
        <begin position="91"/>
        <end position="111"/>
    </location>
</feature>
<dbReference type="GeneID" id="38471101"/>
<evidence type="ECO:0000313" key="2">
    <source>
        <dbReference type="EMBL" id="AZH25217.1"/>
    </source>
</evidence>
<feature type="transmembrane region" description="Helical" evidence="1">
    <location>
        <begin position="60"/>
        <end position="79"/>
    </location>
</feature>
<dbReference type="InterPro" id="IPR014509">
    <property type="entry name" value="YjdF-like"/>
</dbReference>
<feature type="transmembrane region" description="Helical" evidence="1">
    <location>
        <begin position="117"/>
        <end position="135"/>
    </location>
</feature>
<keyword evidence="5" id="KW-1185">Reference proteome</keyword>